<evidence type="ECO:0000313" key="2">
    <source>
        <dbReference type="Proteomes" id="UP000653076"/>
    </source>
</evidence>
<reference evidence="1 2" key="1">
    <citation type="submission" date="2021-01" db="EMBL/GenBank/DDBJ databases">
        <title>Whole genome shotgun sequence of Verrucosispora qiuiae NBRC 106684.</title>
        <authorList>
            <person name="Komaki H."/>
            <person name="Tamura T."/>
        </authorList>
    </citation>
    <scope>NUCLEOTIDE SEQUENCE [LARGE SCALE GENOMIC DNA]</scope>
    <source>
        <strain evidence="1 2">NBRC 106684</strain>
    </source>
</reference>
<dbReference type="Proteomes" id="UP000653076">
    <property type="component" value="Unassembled WGS sequence"/>
</dbReference>
<gene>
    <name evidence="1" type="ORF">Vqi01_57240</name>
</gene>
<evidence type="ECO:0008006" key="3">
    <source>
        <dbReference type="Google" id="ProtNLM"/>
    </source>
</evidence>
<dbReference type="EMBL" id="BOPC01000120">
    <property type="protein sequence ID" value="GIJ30562.1"/>
    <property type="molecule type" value="Genomic_DNA"/>
</dbReference>
<comment type="caution">
    <text evidence="1">The sequence shown here is derived from an EMBL/GenBank/DDBJ whole genome shotgun (WGS) entry which is preliminary data.</text>
</comment>
<keyword evidence="2" id="KW-1185">Reference proteome</keyword>
<proteinExistence type="predicted"/>
<protein>
    <recommendedName>
        <fullName evidence="3">Glutamine cyclotransferase</fullName>
    </recommendedName>
</protein>
<evidence type="ECO:0000313" key="1">
    <source>
        <dbReference type="EMBL" id="GIJ30562.1"/>
    </source>
</evidence>
<dbReference type="SUPFAM" id="SSF50969">
    <property type="entry name" value="YVTN repeat-like/Quinoprotein amine dehydrogenase"/>
    <property type="match status" value="1"/>
</dbReference>
<dbReference type="InterPro" id="IPR011044">
    <property type="entry name" value="Quino_amine_DH_bsu"/>
</dbReference>
<accession>A0ABQ4JM35</accession>
<name>A0ABQ4JM35_9ACTN</name>
<organism evidence="1 2">
    <name type="scientific">Micromonospora qiuiae</name>
    <dbReference type="NCBI Taxonomy" id="502268"/>
    <lineage>
        <taxon>Bacteria</taxon>
        <taxon>Bacillati</taxon>
        <taxon>Actinomycetota</taxon>
        <taxon>Actinomycetes</taxon>
        <taxon>Micromonosporales</taxon>
        <taxon>Micromonosporaceae</taxon>
        <taxon>Micromonospora</taxon>
    </lineage>
</organism>
<sequence length="216" mass="23054">MIYTAASVRDHSVDAERFSGLTWSGHALWYADAGRGRAVCLDPRTGVPGSELACPGLVAGLTNLGGCLLYATSATLRLTEPQSGDVLREVPSPRPDVQVCGMEAGKDGIWLGWPDALELRDASDLRLLATIPAPLGVAGITVTDRYVAHTDLLGEAITVFDLQTGRDVLQIQVDGRPATSLTWDGLRLWYADAGNMRLRALDVPGLSTARDWSGPD</sequence>